<dbReference type="PANTHER" id="PTHR30469:SF15">
    <property type="entry name" value="HLYD FAMILY OF SECRETION PROTEINS"/>
    <property type="match status" value="1"/>
</dbReference>
<evidence type="ECO:0000256" key="3">
    <source>
        <dbReference type="SAM" id="SignalP"/>
    </source>
</evidence>
<sequence length="353" mass="37874">MRLLLTIAGLAVLTAFSACGGRAGELEKQTTRTVTLVTARQEKVVRPVRASGLLAASREVALSFKTGGIIQTLRVDEGRHFKKGEILATLDMREIRAYAEQARAGLEKAERDVRRVEKLYADSAASLEQLQNARTALTAARARYEAARFNEEQGRITAPFDGVVLKRLRSMGEMSGPGAPVLLVGNQPAGAIVKAALSDSDILRLQPGDRAELRFDAWPGTVFSGRVSRLAGTALPGSGVFEIEIALDKTAKKLLSGFVASVTLFPSREEERVVIPAAALSEASGKRAYVFVYDAGAGIVRRKRVSVAHIMDGRIALSDGLRPGTRIVEHGAAYLNNGDRVIIKTSQALSPAQ</sequence>
<dbReference type="Gene3D" id="2.40.30.170">
    <property type="match status" value="1"/>
</dbReference>
<accession>A0A7V5RNC5</accession>
<dbReference type="NCBIfam" id="TIGR01730">
    <property type="entry name" value="RND_mfp"/>
    <property type="match status" value="1"/>
</dbReference>
<reference evidence="6" key="1">
    <citation type="journal article" date="2020" name="mSystems">
        <title>Genome- and Community-Level Interaction Insights into Carbon Utilization and Element Cycling Functions of Hydrothermarchaeota in Hydrothermal Sediment.</title>
        <authorList>
            <person name="Zhou Z."/>
            <person name="Liu Y."/>
            <person name="Xu W."/>
            <person name="Pan J."/>
            <person name="Luo Z.H."/>
            <person name="Li M."/>
        </authorList>
    </citation>
    <scope>NUCLEOTIDE SEQUENCE [LARGE SCALE GENOMIC DNA]</scope>
    <source>
        <strain evidence="6">HyVt-460</strain>
    </source>
</reference>
<dbReference type="Pfam" id="PF25954">
    <property type="entry name" value="Beta-barrel_RND_2"/>
    <property type="match status" value="1"/>
</dbReference>
<dbReference type="InterPro" id="IPR058625">
    <property type="entry name" value="MdtA-like_BSH"/>
</dbReference>
<dbReference type="GO" id="GO:0015562">
    <property type="term" value="F:efflux transmembrane transporter activity"/>
    <property type="evidence" value="ECO:0007669"/>
    <property type="project" value="TreeGrafter"/>
</dbReference>
<evidence type="ECO:0000259" key="4">
    <source>
        <dbReference type="Pfam" id="PF25917"/>
    </source>
</evidence>
<dbReference type="GO" id="GO:1990281">
    <property type="term" value="C:efflux pump complex"/>
    <property type="evidence" value="ECO:0007669"/>
    <property type="project" value="TreeGrafter"/>
</dbReference>
<feature type="signal peptide" evidence="3">
    <location>
        <begin position="1"/>
        <end position="20"/>
    </location>
</feature>
<evidence type="ECO:0000256" key="2">
    <source>
        <dbReference type="SAM" id="Coils"/>
    </source>
</evidence>
<comment type="caution">
    <text evidence="6">The sequence shown here is derived from an EMBL/GenBank/DDBJ whole genome shotgun (WGS) entry which is preliminary data.</text>
</comment>
<feature type="domain" description="Multidrug resistance protein MdtA-like barrel-sandwich hybrid" evidence="4">
    <location>
        <begin position="62"/>
        <end position="173"/>
    </location>
</feature>
<dbReference type="Gene3D" id="2.40.420.20">
    <property type="match status" value="1"/>
</dbReference>
<keyword evidence="3" id="KW-0732">Signal</keyword>
<dbReference type="Gene3D" id="2.40.50.100">
    <property type="match status" value="1"/>
</dbReference>
<evidence type="ECO:0000259" key="5">
    <source>
        <dbReference type="Pfam" id="PF25954"/>
    </source>
</evidence>
<keyword evidence="2" id="KW-0175">Coiled coil</keyword>
<evidence type="ECO:0000313" key="6">
    <source>
        <dbReference type="EMBL" id="HHM01708.1"/>
    </source>
</evidence>
<feature type="domain" description="CusB-like beta-barrel" evidence="5">
    <location>
        <begin position="193"/>
        <end position="264"/>
    </location>
</feature>
<dbReference type="Proteomes" id="UP000885771">
    <property type="component" value="Unassembled WGS sequence"/>
</dbReference>
<protein>
    <submittedName>
        <fullName evidence="6">Efflux RND transporter periplasmic adaptor subunit</fullName>
    </submittedName>
</protein>
<dbReference type="InterPro" id="IPR058792">
    <property type="entry name" value="Beta-barrel_RND_2"/>
</dbReference>
<organism evidence="6">
    <name type="scientific">Caldithrix abyssi</name>
    <dbReference type="NCBI Taxonomy" id="187145"/>
    <lineage>
        <taxon>Bacteria</taxon>
        <taxon>Pseudomonadati</taxon>
        <taxon>Calditrichota</taxon>
        <taxon>Calditrichia</taxon>
        <taxon>Calditrichales</taxon>
        <taxon>Calditrichaceae</taxon>
        <taxon>Caldithrix</taxon>
    </lineage>
</organism>
<dbReference type="SUPFAM" id="SSF111369">
    <property type="entry name" value="HlyD-like secretion proteins"/>
    <property type="match status" value="1"/>
</dbReference>
<feature type="coiled-coil region" evidence="2">
    <location>
        <begin position="92"/>
        <end position="147"/>
    </location>
</feature>
<dbReference type="Pfam" id="PF25917">
    <property type="entry name" value="BSH_RND"/>
    <property type="match status" value="1"/>
</dbReference>
<name>A0A7V5RNC5_CALAY</name>
<proteinExistence type="inferred from homology"/>
<evidence type="ECO:0000256" key="1">
    <source>
        <dbReference type="ARBA" id="ARBA00009477"/>
    </source>
</evidence>
<dbReference type="PANTHER" id="PTHR30469">
    <property type="entry name" value="MULTIDRUG RESISTANCE PROTEIN MDTA"/>
    <property type="match status" value="1"/>
</dbReference>
<dbReference type="Gene3D" id="1.10.287.470">
    <property type="entry name" value="Helix hairpin bin"/>
    <property type="match status" value="1"/>
</dbReference>
<dbReference type="AlphaFoldDB" id="A0A7V5RNC5"/>
<dbReference type="EMBL" id="DRLI01000066">
    <property type="protein sequence ID" value="HHM01708.1"/>
    <property type="molecule type" value="Genomic_DNA"/>
</dbReference>
<dbReference type="InterPro" id="IPR006143">
    <property type="entry name" value="RND_pump_MFP"/>
</dbReference>
<gene>
    <name evidence="6" type="ORF">ENJ15_01750</name>
</gene>
<feature type="chain" id="PRO_5031088118" evidence="3">
    <location>
        <begin position="21"/>
        <end position="353"/>
    </location>
</feature>
<comment type="similarity">
    <text evidence="1">Belongs to the membrane fusion protein (MFP) (TC 8.A.1) family.</text>
</comment>
<dbReference type="PROSITE" id="PS51257">
    <property type="entry name" value="PROKAR_LIPOPROTEIN"/>
    <property type="match status" value="1"/>
</dbReference>